<feature type="compositionally biased region" description="Basic and acidic residues" evidence="7">
    <location>
        <begin position="571"/>
        <end position="584"/>
    </location>
</feature>
<dbReference type="Proteomes" id="UP001381693">
    <property type="component" value="Unassembled WGS sequence"/>
</dbReference>
<feature type="region of interest" description="Disordered" evidence="7">
    <location>
        <begin position="517"/>
        <end position="622"/>
    </location>
</feature>
<dbReference type="GO" id="GO:0000462">
    <property type="term" value="P:maturation of SSU-rRNA from tricistronic rRNA transcript (SSU-rRNA, 5.8S rRNA, LSU-rRNA)"/>
    <property type="evidence" value="ECO:0007669"/>
    <property type="project" value="TreeGrafter"/>
</dbReference>
<gene>
    <name evidence="11" type="primary">NOL10</name>
    <name evidence="11" type="ORF">SK128_028615</name>
</gene>
<dbReference type="PANTHER" id="PTHR14927">
    <property type="entry name" value="NUCLEOLAR PROTEIN 10"/>
    <property type="match status" value="1"/>
</dbReference>
<dbReference type="InterPro" id="IPR056551">
    <property type="entry name" value="Beta-prop_NOL10_N"/>
</dbReference>
<keyword evidence="4" id="KW-0853">WD repeat</keyword>
<accession>A0AAN8ZZE9</accession>
<keyword evidence="12" id="KW-1185">Reference proteome</keyword>
<dbReference type="Gene3D" id="2.130.10.10">
    <property type="entry name" value="YVTN repeat-like/Quinoprotein amine dehydrogenase"/>
    <property type="match status" value="1"/>
</dbReference>
<comment type="similarity">
    <text evidence="2">Belongs to the WD repeat NOL10/ENP2 family.</text>
</comment>
<keyword evidence="5" id="KW-0677">Repeat</keyword>
<evidence type="ECO:0000256" key="7">
    <source>
        <dbReference type="SAM" id="MobiDB-lite"/>
    </source>
</evidence>
<dbReference type="InterPro" id="IPR001680">
    <property type="entry name" value="WD40_rpt"/>
</dbReference>
<evidence type="ECO:0000256" key="6">
    <source>
        <dbReference type="ARBA" id="ARBA00023242"/>
    </source>
</evidence>
<dbReference type="InterPro" id="IPR040382">
    <property type="entry name" value="NOL10/Enp2"/>
</dbReference>
<evidence type="ECO:0000256" key="5">
    <source>
        <dbReference type="ARBA" id="ARBA00022737"/>
    </source>
</evidence>
<sequence>MKALEGRNNVKVYNLSAGKSLPDWLTNRKKRQLSKRDVDIRRRIELLQDFSMPDISNCIRCTPDGRCVIATGTYKPRVRCYEVAALSLKFERGLDSEVVQFDILSDDYSKLVFLQDDRYVEFHYKGGRWFRTRIPKFGRDLAYHYPSCDLYICASGSEIYRVNLNQGRFLNSLQTDAPGINKCEFNRVHYMFACGTEDGRIEAWDPRSRHRIGILDCAMHMSTDNIQSQSYTSAKKYGITALAFNDALTLGVGTQTGQVLLYDIRSDKPMLVKDHYDGFPITDLEFHSSSRMVLSMSPKVVKIWDKENGSPHTSIESTVDFNDLCVVPNSGMIFLATEDTKMQSYFLPSLGPAPKWCAHLDALIEELEEEDIPTQYDDYKFVTAEELKQLGLEDLIGSNVLRAVMHGYYMDARLYSKAKLIANPFNYDEFMKRKLRQKILEQNQRGIKKKNLPSVNTELYERLLEDKNEGIKKRRVENAQSLLEDDRFGDLFANADFQIDKESETFRLVNPTLNRMSKLKQKQKQLEEAEELEDLRARDGLGSPESSDSDSIFSESEDESEMQNINTENEQNDKLKKKKEDIKSKNKSSKMGTKQSDGDKMEDDTKEQDRSDKLNFTAADSLSDLKAKKKKLSKMSLADRLNMEDHSADSVKHHTFGSREMSYVVKERRNADRYKQQKEEHFRERKQLQRSASKLKGKFRINAPM</sequence>
<evidence type="ECO:0000256" key="3">
    <source>
        <dbReference type="ARBA" id="ARBA00015517"/>
    </source>
</evidence>
<feature type="compositionally biased region" description="Basic and acidic residues" evidence="7">
    <location>
        <begin position="670"/>
        <end position="687"/>
    </location>
</feature>
<evidence type="ECO:0000256" key="4">
    <source>
        <dbReference type="ARBA" id="ARBA00022574"/>
    </source>
</evidence>
<feature type="domain" description="Nucleolar protein 10-like second" evidence="9">
    <location>
        <begin position="376"/>
        <end position="423"/>
    </location>
</feature>
<keyword evidence="6" id="KW-0539">Nucleus</keyword>
<organism evidence="11 12">
    <name type="scientific">Halocaridina rubra</name>
    <name type="common">Hawaiian red shrimp</name>
    <dbReference type="NCBI Taxonomy" id="373956"/>
    <lineage>
        <taxon>Eukaryota</taxon>
        <taxon>Metazoa</taxon>
        <taxon>Ecdysozoa</taxon>
        <taxon>Arthropoda</taxon>
        <taxon>Crustacea</taxon>
        <taxon>Multicrustacea</taxon>
        <taxon>Malacostraca</taxon>
        <taxon>Eumalacostraca</taxon>
        <taxon>Eucarida</taxon>
        <taxon>Decapoda</taxon>
        <taxon>Pleocyemata</taxon>
        <taxon>Caridea</taxon>
        <taxon>Atyoidea</taxon>
        <taxon>Atyidae</taxon>
        <taxon>Halocaridina</taxon>
    </lineage>
</organism>
<dbReference type="InterPro" id="IPR015943">
    <property type="entry name" value="WD40/YVTN_repeat-like_dom_sf"/>
</dbReference>
<dbReference type="SMART" id="SM00320">
    <property type="entry name" value="WD40"/>
    <property type="match status" value="4"/>
</dbReference>
<evidence type="ECO:0000256" key="2">
    <source>
        <dbReference type="ARBA" id="ARBA00005264"/>
    </source>
</evidence>
<feature type="domain" description="Nucleolar protein 10-like N-terminal" evidence="10">
    <location>
        <begin position="7"/>
        <end position="372"/>
    </location>
</feature>
<evidence type="ECO:0000313" key="11">
    <source>
        <dbReference type="EMBL" id="KAK7068919.1"/>
    </source>
</evidence>
<dbReference type="GO" id="GO:0032040">
    <property type="term" value="C:small-subunit processome"/>
    <property type="evidence" value="ECO:0007669"/>
    <property type="project" value="TreeGrafter"/>
</dbReference>
<dbReference type="EMBL" id="JAXCGZ010017083">
    <property type="protein sequence ID" value="KAK7068919.1"/>
    <property type="molecule type" value="Genomic_DNA"/>
</dbReference>
<proteinExistence type="inferred from homology"/>
<dbReference type="InterPro" id="IPR056550">
    <property type="entry name" value="NOL10_2nd"/>
</dbReference>
<dbReference type="Pfam" id="PF23098">
    <property type="entry name" value="Beta-prop_NOL10_N"/>
    <property type="match status" value="1"/>
</dbReference>
<comment type="caution">
    <text evidence="11">The sequence shown here is derived from an EMBL/GenBank/DDBJ whole genome shotgun (WGS) entry which is preliminary data.</text>
</comment>
<protein>
    <recommendedName>
        <fullName evidence="3">Nucleolar protein 10</fullName>
    </recommendedName>
</protein>
<evidence type="ECO:0000259" key="10">
    <source>
        <dbReference type="Pfam" id="PF23098"/>
    </source>
</evidence>
<feature type="compositionally biased region" description="Low complexity" evidence="7">
    <location>
        <begin position="543"/>
        <end position="554"/>
    </location>
</feature>
<reference evidence="11 12" key="1">
    <citation type="submission" date="2023-11" db="EMBL/GenBank/DDBJ databases">
        <title>Halocaridina rubra genome assembly.</title>
        <authorList>
            <person name="Smith C."/>
        </authorList>
    </citation>
    <scope>NUCLEOTIDE SEQUENCE [LARGE SCALE GENOMIC DNA]</scope>
    <source>
        <strain evidence="11">EP-1</strain>
        <tissue evidence="11">Whole</tissue>
    </source>
</reference>
<dbReference type="AlphaFoldDB" id="A0AAN8ZZE9"/>
<evidence type="ECO:0000256" key="1">
    <source>
        <dbReference type="ARBA" id="ARBA00004604"/>
    </source>
</evidence>
<dbReference type="FunFam" id="2.130.10.10:FF:000980">
    <property type="entry name" value="Nucleolar protein 10"/>
    <property type="match status" value="1"/>
</dbReference>
<dbReference type="Pfam" id="PF08159">
    <property type="entry name" value="NUC153"/>
    <property type="match status" value="1"/>
</dbReference>
<evidence type="ECO:0000259" key="8">
    <source>
        <dbReference type="Pfam" id="PF08159"/>
    </source>
</evidence>
<dbReference type="GO" id="GO:0030686">
    <property type="term" value="C:90S preribosome"/>
    <property type="evidence" value="ECO:0007669"/>
    <property type="project" value="TreeGrafter"/>
</dbReference>
<feature type="region of interest" description="Disordered" evidence="7">
    <location>
        <begin position="670"/>
        <end position="689"/>
    </location>
</feature>
<dbReference type="PANTHER" id="PTHR14927:SF0">
    <property type="entry name" value="NUCLEOLAR PROTEIN 10"/>
    <property type="match status" value="1"/>
</dbReference>
<evidence type="ECO:0000313" key="12">
    <source>
        <dbReference type="Proteomes" id="UP001381693"/>
    </source>
</evidence>
<dbReference type="Pfam" id="PF23097">
    <property type="entry name" value="NOL10_2nd"/>
    <property type="match status" value="1"/>
</dbReference>
<name>A0AAN8ZZE9_HALRR</name>
<dbReference type="InterPro" id="IPR036322">
    <property type="entry name" value="WD40_repeat_dom_sf"/>
</dbReference>
<comment type="subcellular location">
    <subcellularLocation>
        <location evidence="1">Nucleus</location>
        <location evidence="1">Nucleolus</location>
    </subcellularLocation>
</comment>
<evidence type="ECO:0000259" key="9">
    <source>
        <dbReference type="Pfam" id="PF23097"/>
    </source>
</evidence>
<dbReference type="InterPro" id="IPR012580">
    <property type="entry name" value="NUC153"/>
</dbReference>
<feature type="domain" description="NUC153" evidence="8">
    <location>
        <begin position="485"/>
        <end position="511"/>
    </location>
</feature>
<dbReference type="SUPFAM" id="SSF50978">
    <property type="entry name" value="WD40 repeat-like"/>
    <property type="match status" value="1"/>
</dbReference>